<dbReference type="RefSeq" id="WP_089803672.1">
    <property type="nucleotide sequence ID" value="NZ_BJYE01000066.1"/>
</dbReference>
<dbReference type="STRING" id="442899.SAMN05720591_1555"/>
<dbReference type="EMBL" id="BJYE01000066">
    <property type="protein sequence ID" value="GEN58074.1"/>
    <property type="molecule type" value="Genomic_DNA"/>
</dbReference>
<evidence type="ECO:0000259" key="1">
    <source>
        <dbReference type="Pfam" id="PF09509"/>
    </source>
</evidence>
<reference evidence="2 3" key="1">
    <citation type="submission" date="2019-07" db="EMBL/GenBank/DDBJ databases">
        <title>Whole genome shotgun sequence of Halolactibacillus alkaliphilus NBRC 103919.</title>
        <authorList>
            <person name="Hosoyama A."/>
            <person name="Uohara A."/>
            <person name="Ohji S."/>
            <person name="Ichikawa N."/>
        </authorList>
    </citation>
    <scope>NUCLEOTIDE SEQUENCE [LARGE SCALE GENOMIC DNA]</scope>
    <source>
        <strain evidence="2 3">NBRC 103919</strain>
    </source>
</reference>
<dbReference type="NCBIfam" id="TIGR02391">
    <property type="entry name" value="hypoth_ymh"/>
    <property type="match status" value="1"/>
</dbReference>
<feature type="domain" description="Conserved hypothetical protein CHP02391" evidence="1">
    <location>
        <begin position="153"/>
        <end position="271"/>
    </location>
</feature>
<evidence type="ECO:0000313" key="2">
    <source>
        <dbReference type="EMBL" id="GEN58074.1"/>
    </source>
</evidence>
<comment type="caution">
    <text evidence="2">The sequence shown here is derived from an EMBL/GenBank/DDBJ whole genome shotgun (WGS) entry which is preliminary data.</text>
</comment>
<accession>A0A511X562</accession>
<evidence type="ECO:0000313" key="3">
    <source>
        <dbReference type="Proteomes" id="UP000321400"/>
    </source>
</evidence>
<dbReference type="OrthoDB" id="1863356at2"/>
<name>A0A511X562_9BACI</name>
<gene>
    <name evidence="2" type="ORF">HAL01_25380</name>
</gene>
<dbReference type="Proteomes" id="UP000321400">
    <property type="component" value="Unassembled WGS sequence"/>
</dbReference>
<protein>
    <recommendedName>
        <fullName evidence="1">Conserved hypothetical protein CHP02391 domain-containing protein</fullName>
    </recommendedName>
</protein>
<sequence>MVSKTVSEQHLKAICDVLADTNKGLTKSEIRNLLNQCKVELVDDGYSNNGYIYTVGLSKSNWLYNCFVKNINSKQSFENVYLFIEKSIDPVSYTSEKKRDKYDFLFEELNKVLLLSGLSVTKEGKLTLAVKAKTLDEVDRRVNSLKKHLYNRAIHQEVTKYCIKDYLRKDYYDAVFEAAKGLAERVRIISGLTTDGGVLFQKAFSKNDPYIFFNGLSTANEISEFVGLKELLEAIFHLVRNPAAHTPKVNWKVDETKALDILTIISFAHKYLDVCHRIPTKW</sequence>
<dbReference type="InterPro" id="IPR012654">
    <property type="entry name" value="CHP02391"/>
</dbReference>
<organism evidence="2 3">
    <name type="scientific">Halolactibacillus alkaliphilus</name>
    <dbReference type="NCBI Taxonomy" id="442899"/>
    <lineage>
        <taxon>Bacteria</taxon>
        <taxon>Bacillati</taxon>
        <taxon>Bacillota</taxon>
        <taxon>Bacilli</taxon>
        <taxon>Bacillales</taxon>
        <taxon>Bacillaceae</taxon>
        <taxon>Halolactibacillus</taxon>
    </lineage>
</organism>
<keyword evidence="3" id="KW-1185">Reference proteome</keyword>
<proteinExistence type="predicted"/>
<dbReference type="Pfam" id="PF09509">
    <property type="entry name" value="Hypoth_Ymh"/>
    <property type="match status" value="1"/>
</dbReference>
<dbReference type="AlphaFoldDB" id="A0A511X562"/>